<gene>
    <name evidence="1" type="ORF">MNBD_BACTEROID06-677</name>
</gene>
<accession>A0A3B0UJB1</accession>
<protein>
    <submittedName>
        <fullName evidence="1">Uncharacterized protein</fullName>
    </submittedName>
</protein>
<organism evidence="1">
    <name type="scientific">hydrothermal vent metagenome</name>
    <dbReference type="NCBI Taxonomy" id="652676"/>
    <lineage>
        <taxon>unclassified sequences</taxon>
        <taxon>metagenomes</taxon>
        <taxon>ecological metagenomes</taxon>
    </lineage>
</organism>
<reference evidence="1" key="1">
    <citation type="submission" date="2018-06" db="EMBL/GenBank/DDBJ databases">
        <authorList>
            <person name="Zhirakovskaya E."/>
        </authorList>
    </citation>
    <scope>NUCLEOTIDE SEQUENCE</scope>
</reference>
<dbReference type="EMBL" id="UOES01000534">
    <property type="protein sequence ID" value="VAW29230.1"/>
    <property type="molecule type" value="Genomic_DNA"/>
</dbReference>
<dbReference type="AlphaFoldDB" id="A0A3B0UJB1"/>
<evidence type="ECO:0000313" key="1">
    <source>
        <dbReference type="EMBL" id="VAW29230.1"/>
    </source>
</evidence>
<name>A0A3B0UJB1_9ZZZZ</name>
<sequence>MNEISSALTEHSLRDINSWFGSVFKGYKKSIRQDLHISAVNTCYELESWQTPDGTYH</sequence>
<proteinExistence type="predicted"/>